<reference evidence="10 12" key="2">
    <citation type="submission" date="2018-12" db="EMBL/GenBank/DDBJ databases">
        <title>A novel vanA-carrying plasmid in a clinical isolate of Enterococcus avium.</title>
        <authorList>
            <person name="Bernasconi O.J."/>
            <person name="Luzzaro F."/>
            <person name="Endimiani A."/>
        </authorList>
    </citation>
    <scope>NUCLEOTIDE SEQUENCE [LARGE SCALE GENOMIC DNA]</scope>
    <source>
        <strain evidence="10 12">LC0559/18</strain>
    </source>
</reference>
<organism evidence="11 13">
    <name type="scientific">Enterococcus avium</name>
    <name type="common">Streptococcus avium</name>
    <dbReference type="NCBI Taxonomy" id="33945"/>
    <lineage>
        <taxon>Bacteria</taxon>
        <taxon>Bacillati</taxon>
        <taxon>Bacillota</taxon>
        <taxon>Bacilli</taxon>
        <taxon>Lactobacillales</taxon>
        <taxon>Enterococcaceae</taxon>
        <taxon>Enterococcus</taxon>
    </lineage>
</organism>
<dbReference type="GO" id="GO:0005886">
    <property type="term" value="C:plasma membrane"/>
    <property type="evidence" value="ECO:0007669"/>
    <property type="project" value="UniProtKB-SubCell"/>
</dbReference>
<evidence type="ECO:0000313" key="11">
    <source>
        <dbReference type="EMBL" id="TRZ28259.1"/>
    </source>
</evidence>
<evidence type="ECO:0000256" key="7">
    <source>
        <dbReference type="SAM" id="Phobius"/>
    </source>
</evidence>
<evidence type="ECO:0000256" key="1">
    <source>
        <dbReference type="ARBA" id="ARBA00004162"/>
    </source>
</evidence>
<accession>A0A2N8PUI0</accession>
<dbReference type="AlphaFoldDB" id="A0A2N8PUI0"/>
<dbReference type="InterPro" id="IPR007168">
    <property type="entry name" value="Phageshock_PspC_N"/>
</dbReference>
<comment type="caution">
    <text evidence="11">The sequence shown here is derived from an EMBL/GenBank/DDBJ whole genome shotgun (WGS) entry which is preliminary data.</text>
</comment>
<feature type="domain" description="Phage shock protein PspC N-terminal" evidence="8">
    <location>
        <begin position="3"/>
        <end position="60"/>
    </location>
</feature>
<dbReference type="EMBL" id="JARPWH010000017">
    <property type="protein sequence ID" value="MDT2402131.1"/>
    <property type="molecule type" value="Genomic_DNA"/>
</dbReference>
<evidence type="ECO:0000313" key="9">
    <source>
        <dbReference type="EMBL" id="MDT2402131.1"/>
    </source>
</evidence>
<dbReference type="Proteomes" id="UP000316316">
    <property type="component" value="Unassembled WGS sequence"/>
</dbReference>
<evidence type="ECO:0000313" key="10">
    <source>
        <dbReference type="EMBL" id="RVU92744.1"/>
    </source>
</evidence>
<sequence length="98" mass="11312">MRKRMTKSQSNRMLTGTIGGIAEYFGIDPTIARVIFVFISVILVGAPVFLYILLALIIPRADSSRGNNYQQYHYERPKQSKKQRKRAEAVEEDNWSDF</sequence>
<evidence type="ECO:0000313" key="12">
    <source>
        <dbReference type="Proteomes" id="UP000288388"/>
    </source>
</evidence>
<proteinExistence type="predicted"/>
<gene>
    <name evidence="11" type="ORF">AUF17_16135</name>
    <name evidence="10" type="ORF">EK398_19860</name>
    <name evidence="9" type="ORF">P7D43_07095</name>
</gene>
<dbReference type="Pfam" id="PF04024">
    <property type="entry name" value="PspC"/>
    <property type="match status" value="1"/>
</dbReference>
<evidence type="ECO:0000256" key="3">
    <source>
        <dbReference type="ARBA" id="ARBA00022692"/>
    </source>
</evidence>
<evidence type="ECO:0000259" key="8">
    <source>
        <dbReference type="Pfam" id="PF04024"/>
    </source>
</evidence>
<evidence type="ECO:0000256" key="5">
    <source>
        <dbReference type="ARBA" id="ARBA00023136"/>
    </source>
</evidence>
<name>A0A2N8PUI0_ENTAV</name>
<keyword evidence="3 7" id="KW-0812">Transmembrane</keyword>
<dbReference type="EMBL" id="RYZS01000002">
    <property type="protein sequence ID" value="RVU92744.1"/>
    <property type="molecule type" value="Genomic_DNA"/>
</dbReference>
<evidence type="ECO:0000256" key="2">
    <source>
        <dbReference type="ARBA" id="ARBA00022475"/>
    </source>
</evidence>
<dbReference type="EMBL" id="PDXQ01000002">
    <property type="protein sequence ID" value="TRZ28259.1"/>
    <property type="molecule type" value="Genomic_DNA"/>
</dbReference>
<protein>
    <submittedName>
        <fullName evidence="11">PspC domain-containing protein</fullName>
    </submittedName>
</protein>
<dbReference type="Proteomes" id="UP000288388">
    <property type="component" value="Unassembled WGS sequence"/>
</dbReference>
<keyword evidence="2" id="KW-1003">Cell membrane</keyword>
<feature type="transmembrane region" description="Helical" evidence="7">
    <location>
        <begin position="33"/>
        <end position="58"/>
    </location>
</feature>
<dbReference type="Proteomes" id="UP001260773">
    <property type="component" value="Unassembled WGS sequence"/>
</dbReference>
<evidence type="ECO:0000313" key="13">
    <source>
        <dbReference type="Proteomes" id="UP000316316"/>
    </source>
</evidence>
<keyword evidence="5 7" id="KW-0472">Membrane</keyword>
<evidence type="ECO:0000256" key="4">
    <source>
        <dbReference type="ARBA" id="ARBA00022989"/>
    </source>
</evidence>
<feature type="region of interest" description="Disordered" evidence="6">
    <location>
        <begin position="65"/>
        <end position="98"/>
    </location>
</feature>
<dbReference type="RefSeq" id="WP_016178071.1">
    <property type="nucleotide sequence ID" value="NZ_CAAKNX010000050.1"/>
</dbReference>
<dbReference type="PANTHER" id="PTHR33885">
    <property type="entry name" value="PHAGE SHOCK PROTEIN C"/>
    <property type="match status" value="1"/>
</dbReference>
<dbReference type="PANTHER" id="PTHR33885:SF3">
    <property type="entry name" value="PHAGE SHOCK PROTEIN C"/>
    <property type="match status" value="1"/>
</dbReference>
<reference evidence="11 13" key="1">
    <citation type="submission" date="2017-10" db="EMBL/GenBank/DDBJ databases">
        <title>FDA dAtabase for Regulatory Grade micrObial Sequences (FDA-ARGOS): Supporting development and validation of Infectious Disease Dx tests.</title>
        <authorList>
            <person name="Campos J."/>
            <person name="Goldberg B."/>
            <person name="Tallon L.J."/>
            <person name="Sadzewicz L."/>
            <person name="Sengamalay N."/>
            <person name="Ott S."/>
            <person name="Godinez A."/>
            <person name="Nagaraj S."/>
            <person name="Vyas G."/>
            <person name="Aluvathingal J."/>
            <person name="Nadendla S."/>
            <person name="Geyer C."/>
            <person name="Nandy P."/>
            <person name="Hobson J."/>
            <person name="Sichtig H."/>
        </authorList>
    </citation>
    <scope>NUCLEOTIDE SEQUENCE [LARGE SCALE GENOMIC DNA]</scope>
    <source>
        <strain evidence="11 13">FDAARGOS_185</strain>
    </source>
</reference>
<comment type="subcellular location">
    <subcellularLocation>
        <location evidence="1">Cell membrane</location>
        <topology evidence="1">Single-pass membrane protein</topology>
    </subcellularLocation>
</comment>
<dbReference type="InterPro" id="IPR052027">
    <property type="entry name" value="PspC"/>
</dbReference>
<evidence type="ECO:0000256" key="6">
    <source>
        <dbReference type="SAM" id="MobiDB-lite"/>
    </source>
</evidence>
<keyword evidence="4 7" id="KW-1133">Transmembrane helix</keyword>
<reference evidence="9" key="3">
    <citation type="submission" date="2023-03" db="EMBL/GenBank/DDBJ databases">
        <authorList>
            <person name="Shen W."/>
            <person name="Cai J."/>
        </authorList>
    </citation>
    <scope>NUCLEOTIDE SEQUENCE</scope>
    <source>
        <strain evidence="9">P33-2</strain>
    </source>
</reference>